<feature type="transmembrane region" description="Helical" evidence="9">
    <location>
        <begin position="391"/>
        <end position="411"/>
    </location>
</feature>
<dbReference type="Pfam" id="PF04082">
    <property type="entry name" value="Fungal_trans"/>
    <property type="match status" value="1"/>
</dbReference>
<evidence type="ECO:0000256" key="1">
    <source>
        <dbReference type="ARBA" id="ARBA00004141"/>
    </source>
</evidence>
<dbReference type="GO" id="GO:0003677">
    <property type="term" value="F:DNA binding"/>
    <property type="evidence" value="ECO:0007669"/>
    <property type="project" value="InterPro"/>
</dbReference>
<gene>
    <name evidence="11" type="ORF">AB675_6961</name>
</gene>
<dbReference type="RefSeq" id="XP_018003228.1">
    <property type="nucleotide sequence ID" value="XM_018147291.1"/>
</dbReference>
<feature type="transmembrane region" description="Helical" evidence="9">
    <location>
        <begin position="417"/>
        <end position="434"/>
    </location>
</feature>
<reference evidence="11 12" key="1">
    <citation type="submission" date="2015-06" db="EMBL/GenBank/DDBJ databases">
        <title>Draft genome of the ant-associated black yeast Phialophora attae CBS 131958.</title>
        <authorList>
            <person name="Moreno L.F."/>
            <person name="Stielow B.J."/>
            <person name="de Hoog S."/>
            <person name="Vicente V.A."/>
            <person name="Weiss V.A."/>
            <person name="de Vries M."/>
            <person name="Cruz L.M."/>
            <person name="Souza E.M."/>
        </authorList>
    </citation>
    <scope>NUCLEOTIDE SEQUENCE [LARGE SCALE GENOMIC DNA]</scope>
    <source>
        <strain evidence="11 12">CBS 131958</strain>
    </source>
</reference>
<comment type="subcellular location">
    <subcellularLocation>
        <location evidence="1">Membrane</location>
        <topology evidence="1">Multi-pass membrane protein</topology>
    </subcellularLocation>
</comment>
<feature type="domain" description="Major facilitator superfamily (MFS) profile" evidence="10">
    <location>
        <begin position="35"/>
        <end position="501"/>
    </location>
</feature>
<keyword evidence="12" id="KW-1185">Reference proteome</keyword>
<dbReference type="EMBL" id="LFJN01000005">
    <property type="protein sequence ID" value="KPI43265.1"/>
    <property type="molecule type" value="Genomic_DNA"/>
</dbReference>
<dbReference type="PROSITE" id="PS50850">
    <property type="entry name" value="MFS"/>
    <property type="match status" value="1"/>
</dbReference>
<dbReference type="InterPro" id="IPR003663">
    <property type="entry name" value="Sugar/inositol_transpt"/>
</dbReference>
<evidence type="ECO:0000256" key="9">
    <source>
        <dbReference type="SAM" id="Phobius"/>
    </source>
</evidence>
<dbReference type="Gene3D" id="1.20.1250.20">
    <property type="entry name" value="MFS general substrate transporter like domains"/>
    <property type="match status" value="1"/>
</dbReference>
<comment type="similarity">
    <text evidence="2">Belongs to the major facilitator superfamily. Sugar transporter (TC 2.A.1.1) family.</text>
</comment>
<dbReference type="InterPro" id="IPR005828">
    <property type="entry name" value="MFS_sugar_transport-like"/>
</dbReference>
<dbReference type="PRINTS" id="PR00171">
    <property type="entry name" value="SUGRTRNSPORT"/>
</dbReference>
<accession>A0A0N1P308</accession>
<evidence type="ECO:0000259" key="10">
    <source>
        <dbReference type="PROSITE" id="PS50850"/>
    </source>
</evidence>
<dbReference type="PANTHER" id="PTHR48022:SF59">
    <property type="entry name" value="MAJOR FACILITATOR SUPERFAMILY (MFS) PROFILE DOMAIN-CONTAINING PROTEIN"/>
    <property type="match status" value="1"/>
</dbReference>
<dbReference type="PANTHER" id="PTHR48022">
    <property type="entry name" value="PLASTIDIC GLUCOSE TRANSPORTER 4"/>
    <property type="match status" value="1"/>
</dbReference>
<keyword evidence="5 9" id="KW-1133">Transmembrane helix</keyword>
<dbReference type="InterPro" id="IPR050360">
    <property type="entry name" value="MFS_Sugar_Transporters"/>
</dbReference>
<dbReference type="InterPro" id="IPR036259">
    <property type="entry name" value="MFS_trans_sf"/>
</dbReference>
<evidence type="ECO:0000313" key="12">
    <source>
        <dbReference type="Proteomes" id="UP000038010"/>
    </source>
</evidence>
<keyword evidence="3" id="KW-0813">Transport</keyword>
<dbReference type="GO" id="GO:0008270">
    <property type="term" value="F:zinc ion binding"/>
    <property type="evidence" value="ECO:0007669"/>
    <property type="project" value="InterPro"/>
</dbReference>
<keyword evidence="7" id="KW-0539">Nucleus</keyword>
<name>A0A0N1P308_9EURO</name>
<evidence type="ECO:0000256" key="2">
    <source>
        <dbReference type="ARBA" id="ARBA00010992"/>
    </source>
</evidence>
<evidence type="ECO:0000256" key="8">
    <source>
        <dbReference type="SAM" id="MobiDB-lite"/>
    </source>
</evidence>
<feature type="transmembrane region" description="Helical" evidence="9">
    <location>
        <begin position="361"/>
        <end position="379"/>
    </location>
</feature>
<dbReference type="InterPro" id="IPR020846">
    <property type="entry name" value="MFS_dom"/>
</dbReference>
<sequence length="1153" mass="127699">MTLQSYWQNTALVQHYRAIKAAPRVTLTNKWLILSAILFATGGMPLTWDQASAAVAPSLPGFQEHFHLGTGSSALKIRNFISIVYIGAGFGAALAFLVNDRWGRLWAFRLYAVIWIIGQMIAVSAPNLAALYASRIVSGLGMGALTTVGPMAITEISPPEIRGLLTAWFNVAMGIASTSAAFCVLGVYEHVQASRLQYQIVWFAPCTFLAAAVAASFFLCESPRWLFLVGRSEEASLTLAKLRGLPLEHPRVQSELSEIESAIRRERSEHEDGFVGILKETFLVPANLRRVVQSLGTYGLAQLSGANSITSYFVPILTIVGVGGGTARNMFLSAMYTFAKLWFAVITSFFFVDALGRRNSLFVGTTMQMISDIYLGVFVKYRQQGHVSNGASQGAIAFIFLHGFGYATGTYNPPVDVTLITLIRLGLYILPYVFGAELWPNRIRSFGSALSQSFHWFFIFAMAYGSPSLLAQTDNWGAFLFFAGWCFLSAVYVYFCVPEIAGMSVEEIDFLFTGSWLNAHKQSKKHKSSIQSGLDSEVVDDRRMSDPEQYLEVPTKSEKPGKTMADTTIYFDICLYEDPISRRKLPRNYVENLERKLNYVETLLRQQQLVYQTPSAPELLAASITASSPEPTTLDDHENPEDLHDLASKVGTLSLNAAGAEPHYLGSSSTFAFARLIKPLLSQVGNSTFQGEPSEAVDLTTPATCHLPDPATAVILSNAYFDNIHSQYPFLYEADFREWESAIILNAHEPIIDSAPYFFLNIVYAIGALLVPQVEYTAERLYASAMCYIEPLLSTDTMLNIQAILKLAGLAVRQCVDLGYHRDIHRNQPDSIRSEMRKRVFWSAYSMECASCIHLGRPLSLHVNEVDAEMLTDADDQYISTAGLAGRRRFSKSDPPTNVTRAVFSIRLRALQGRIHTALYSDTRKHGSQGELDTTIAQLLQDLEMWQADLPVLLGPTGPALSLFMTDDWALLVYNQAKLQLLRPQLTRHNDNSSKIEVIETCVGLAAELCHAYRRQYFGKPTTHTWGALHELFLAGLTYAYCIRISPTIRGRLGYQSISKTCTDCTITFVILAERWKDAAPYRDLFEAISSSTLALAASPASADAASQSLHAPDEAGTDFSEMFASFADEVDAPAQIDSMLDALLTEWTQYHD</sequence>
<evidence type="ECO:0000256" key="7">
    <source>
        <dbReference type="ARBA" id="ARBA00023242"/>
    </source>
</evidence>
<dbReference type="VEuPathDB" id="FungiDB:AB675_6961"/>
<dbReference type="GO" id="GO:0006351">
    <property type="term" value="P:DNA-templated transcription"/>
    <property type="evidence" value="ECO:0007669"/>
    <property type="project" value="InterPro"/>
</dbReference>
<feature type="transmembrane region" description="Helical" evidence="9">
    <location>
        <begin position="476"/>
        <end position="497"/>
    </location>
</feature>
<organism evidence="11 12">
    <name type="scientific">Cyphellophora attinorum</name>
    <dbReference type="NCBI Taxonomy" id="1664694"/>
    <lineage>
        <taxon>Eukaryota</taxon>
        <taxon>Fungi</taxon>
        <taxon>Dikarya</taxon>
        <taxon>Ascomycota</taxon>
        <taxon>Pezizomycotina</taxon>
        <taxon>Eurotiomycetes</taxon>
        <taxon>Chaetothyriomycetidae</taxon>
        <taxon>Chaetothyriales</taxon>
        <taxon>Cyphellophoraceae</taxon>
        <taxon>Cyphellophora</taxon>
    </lineage>
</organism>
<dbReference type="GO" id="GO:0016020">
    <property type="term" value="C:membrane"/>
    <property type="evidence" value="ECO:0007669"/>
    <property type="project" value="UniProtKB-SubCell"/>
</dbReference>
<dbReference type="AlphaFoldDB" id="A0A0N1P308"/>
<evidence type="ECO:0000256" key="4">
    <source>
        <dbReference type="ARBA" id="ARBA00022692"/>
    </source>
</evidence>
<dbReference type="OrthoDB" id="189997at2759"/>
<dbReference type="GeneID" id="28739170"/>
<feature type="transmembrane region" description="Helical" evidence="9">
    <location>
        <begin position="167"/>
        <end position="188"/>
    </location>
</feature>
<feature type="transmembrane region" description="Helical" evidence="9">
    <location>
        <begin position="309"/>
        <end position="327"/>
    </location>
</feature>
<protein>
    <submittedName>
        <fullName evidence="11">Quinate permease</fullName>
    </submittedName>
</protein>
<feature type="region of interest" description="Disordered" evidence="8">
    <location>
        <begin position="528"/>
        <end position="558"/>
    </location>
</feature>
<feature type="transmembrane region" description="Helical" evidence="9">
    <location>
        <begin position="77"/>
        <end position="98"/>
    </location>
</feature>
<evidence type="ECO:0000313" key="11">
    <source>
        <dbReference type="EMBL" id="KPI43265.1"/>
    </source>
</evidence>
<proteinExistence type="inferred from homology"/>
<dbReference type="SMART" id="SM00906">
    <property type="entry name" value="Fungal_trans"/>
    <property type="match status" value="1"/>
</dbReference>
<keyword evidence="4 9" id="KW-0812">Transmembrane</keyword>
<feature type="transmembrane region" description="Helical" evidence="9">
    <location>
        <begin position="110"/>
        <end position="133"/>
    </location>
</feature>
<dbReference type="PROSITE" id="PS00216">
    <property type="entry name" value="SUGAR_TRANSPORT_1"/>
    <property type="match status" value="1"/>
</dbReference>
<dbReference type="InterPro" id="IPR007219">
    <property type="entry name" value="XnlR_reg_dom"/>
</dbReference>
<dbReference type="SUPFAM" id="SSF103473">
    <property type="entry name" value="MFS general substrate transporter"/>
    <property type="match status" value="1"/>
</dbReference>
<keyword evidence="6 9" id="KW-0472">Membrane</keyword>
<dbReference type="GO" id="GO:0005351">
    <property type="term" value="F:carbohydrate:proton symporter activity"/>
    <property type="evidence" value="ECO:0007669"/>
    <property type="project" value="TreeGrafter"/>
</dbReference>
<dbReference type="Proteomes" id="UP000038010">
    <property type="component" value="Unassembled WGS sequence"/>
</dbReference>
<feature type="transmembrane region" description="Helical" evidence="9">
    <location>
        <begin position="200"/>
        <end position="219"/>
    </location>
</feature>
<dbReference type="Pfam" id="PF00083">
    <property type="entry name" value="Sugar_tr"/>
    <property type="match status" value="2"/>
</dbReference>
<evidence type="ECO:0000256" key="5">
    <source>
        <dbReference type="ARBA" id="ARBA00022989"/>
    </source>
</evidence>
<evidence type="ECO:0000256" key="3">
    <source>
        <dbReference type="ARBA" id="ARBA00022448"/>
    </source>
</evidence>
<comment type="caution">
    <text evidence="11">The sequence shown here is derived from an EMBL/GenBank/DDBJ whole genome shotgun (WGS) entry which is preliminary data.</text>
</comment>
<feature type="transmembrane region" description="Helical" evidence="9">
    <location>
        <begin position="334"/>
        <end position="355"/>
    </location>
</feature>
<evidence type="ECO:0000256" key="6">
    <source>
        <dbReference type="ARBA" id="ARBA00023136"/>
    </source>
</evidence>
<dbReference type="CDD" id="cd12148">
    <property type="entry name" value="fungal_TF_MHR"/>
    <property type="match status" value="1"/>
</dbReference>
<dbReference type="InterPro" id="IPR005829">
    <property type="entry name" value="Sugar_transporter_CS"/>
</dbReference>